<protein>
    <submittedName>
        <fullName evidence="3">WD_REPEATS_REGION domain-containing protein</fullName>
    </submittedName>
</protein>
<evidence type="ECO:0000313" key="2">
    <source>
        <dbReference type="Proteomes" id="UP000095283"/>
    </source>
</evidence>
<dbReference type="WBParaSite" id="Hba_21044">
    <property type="protein sequence ID" value="Hba_21044"/>
    <property type="gene ID" value="Hba_21044"/>
</dbReference>
<dbReference type="AlphaFoldDB" id="A0A1I7XTG8"/>
<name>A0A1I7XTG8_HETBA</name>
<proteinExistence type="predicted"/>
<organism evidence="2 3">
    <name type="scientific">Heterorhabditis bacteriophora</name>
    <name type="common">Entomopathogenic nematode worm</name>
    <dbReference type="NCBI Taxonomy" id="37862"/>
    <lineage>
        <taxon>Eukaryota</taxon>
        <taxon>Metazoa</taxon>
        <taxon>Ecdysozoa</taxon>
        <taxon>Nematoda</taxon>
        <taxon>Chromadorea</taxon>
        <taxon>Rhabditida</taxon>
        <taxon>Rhabditina</taxon>
        <taxon>Rhabditomorpha</taxon>
        <taxon>Strongyloidea</taxon>
        <taxon>Heterorhabditidae</taxon>
        <taxon>Heterorhabditis</taxon>
    </lineage>
</organism>
<feature type="region of interest" description="Disordered" evidence="1">
    <location>
        <begin position="544"/>
        <end position="565"/>
    </location>
</feature>
<dbReference type="Proteomes" id="UP000095283">
    <property type="component" value="Unplaced"/>
</dbReference>
<sequence>MANLHTSKKLRGNEQKKRDSRMHLSSSCRLLSRSASLEPTRSYLECSRSSSFDSSLASIRDNENNITPYLHESSEQSLNTRDESYESYDSHSSSPDRNKSVTRRMTSTSFNDGSLDISKVKYFLRIAIYKLHKTANFSRKSRQPNLYRIAIMNNARRSLYDPYRSHMRGMADKDCCQESVELSLHNSLDHSCHTNDLSRRSHLPLRHVQFTKPKKFVRSQSTAPRMRTTSMRLPERSRSFSCPVHFKQVNLKLALTTPLYIRSNQWVHIEPGTGEIVVVTNVVLQSKNLSHEERQKDLDNLVKAKPALSNSKTLEDDGKQDQKSTQTVLVGKNMMIIERKTILQRSKPNATVRTNDIRKYDNICEGRLGPVTKRPRWDVVNAILENGINVEKEMYHKTEKIVLLFGKPGKKNSKPTKISNTSNKWVFKHQLLCFFCCNVFVEECPSGLSFYFHIFFFLLTFNISSSITIVRDTLIDARDGHAFVWNSKHGFFAEEKRSYDYQKVNIDGSLFFTPSTINESRKTLSQRDLREAIKDEIKLMRKIRSKTPEESLERQKNKDTFHGQERKLEYETSKIDIGSEKTQTFENYKLSKYMIEKDKSKSQTPEIIANVDVGELTEKRKQPSAQKEESKNLKSLILSGHKKEGIRPLEEIDRKEAEITEKMNEEQEKIVYEKMHKNSENTGDENKKIQKTGSAMFEKSVDKELTGISPMESEKKVTPKKHSVLEARNLEPHTSKIQELTKTSHEVETHLDQNSMQQMSDVTKNQEIRIITPSKCVESVNPSPTVYFDALSKSFTGEENSYRSRSPESRDVNKTILPNSALSSCNSTDDTKISSLVELKYIKRNTTDSLIKPTGSVPKVTEAKCSEDKENECGNKLMAMTRAESSFTPERISLRAASSSLNRSCPATIRVLETTLNVPTNTSGSTSNIFTIVKPMIVIATINGKEYKLTTNFSIIVKTVAVQAIDYEESPKNN</sequence>
<reference evidence="3" key="1">
    <citation type="submission" date="2016-11" db="UniProtKB">
        <authorList>
            <consortium name="WormBaseParasite"/>
        </authorList>
    </citation>
    <scope>IDENTIFICATION</scope>
</reference>
<feature type="region of interest" description="Disordered" evidence="1">
    <location>
        <begin position="1"/>
        <end position="26"/>
    </location>
</feature>
<evidence type="ECO:0000313" key="3">
    <source>
        <dbReference type="WBParaSite" id="Hba_21044"/>
    </source>
</evidence>
<keyword evidence="2" id="KW-1185">Reference proteome</keyword>
<accession>A0A1I7XTG8</accession>
<feature type="region of interest" description="Disordered" evidence="1">
    <location>
        <begin position="68"/>
        <end position="108"/>
    </location>
</feature>
<evidence type="ECO:0000256" key="1">
    <source>
        <dbReference type="SAM" id="MobiDB-lite"/>
    </source>
</evidence>
<feature type="compositionally biased region" description="Basic residues" evidence="1">
    <location>
        <begin position="1"/>
        <end position="10"/>
    </location>
</feature>
<feature type="compositionally biased region" description="Basic and acidic residues" evidence="1">
    <location>
        <begin position="546"/>
        <end position="565"/>
    </location>
</feature>